<evidence type="ECO:0000256" key="1">
    <source>
        <dbReference type="SAM" id="Phobius"/>
    </source>
</evidence>
<reference evidence="3" key="1">
    <citation type="journal article" date="2016" name="Genome Announc.">
        <title>Complete genome sequence of Alkaliphilus metalliredigens strain QYMF, an alkaliphilic and metal-reducing bacterium isolated from borax-contaminated leachate ponds.</title>
        <authorList>
            <person name="Hwang C."/>
            <person name="Copeland A."/>
            <person name="Lucas S."/>
            <person name="Lapidus A."/>
            <person name="Barry K."/>
            <person name="Detter J.C."/>
            <person name="Glavina Del Rio T."/>
            <person name="Hammon N."/>
            <person name="Israni S."/>
            <person name="Dalin E."/>
            <person name="Tice H."/>
            <person name="Pitluck S."/>
            <person name="Chertkov O."/>
            <person name="Brettin T."/>
            <person name="Bruce D."/>
            <person name="Han C."/>
            <person name="Schmutz J."/>
            <person name="Larimer F."/>
            <person name="Land M.L."/>
            <person name="Hauser L."/>
            <person name="Kyrpides N."/>
            <person name="Mikhailova N."/>
            <person name="Ye Q."/>
            <person name="Zhou J."/>
            <person name="Richardson P."/>
            <person name="Fields M.W."/>
        </authorList>
    </citation>
    <scope>NUCLEOTIDE SEQUENCE [LARGE SCALE GENOMIC DNA]</scope>
    <source>
        <strain evidence="3">QYMF</strain>
    </source>
</reference>
<accession>A6TQ68</accession>
<dbReference type="KEGG" id="amt:Amet_2177"/>
<feature type="transmembrane region" description="Helical" evidence="1">
    <location>
        <begin position="6"/>
        <end position="22"/>
    </location>
</feature>
<sequence length="335" mass="39140">MLLYNNFFILMVTSLVMLGDAVSKMKGRRTFNNIKALSALAQLLAIAYGLTEIMDNTWGEEYTPLFLVMFILIYFMMQYFFGTDYSVKVEKSQHLLEAVTEAIAAVEFSKAEKKQEKDITKFIFPDSKKRIEIKVRDSYVSSTEKVHTIHFKRWFSAQTKREIMRSVEAYLYLHDDFKYKKRSIIFQFIGASVATVVCIFLLSAAVMEPERIEVISNDRMPAEIHELTTDTRYTDKVVIERLYEILNSTGTYRWKGVTAEEVKEVTELEVNYGYPWRTLYVGERNNMVLFIDHSERAEQSDLHWIASKIYGIYNKAGGTYYRVYGEDGIYEMLKQ</sequence>
<proteinExistence type="predicted"/>
<keyword evidence="3" id="KW-1185">Reference proteome</keyword>
<dbReference type="Proteomes" id="UP000001572">
    <property type="component" value="Chromosome"/>
</dbReference>
<gene>
    <name evidence="2" type="ordered locus">Amet_2177</name>
</gene>
<evidence type="ECO:0000313" key="3">
    <source>
        <dbReference type="Proteomes" id="UP000001572"/>
    </source>
</evidence>
<dbReference type="HOGENOM" id="CLU_828055_0_0_9"/>
<feature type="transmembrane region" description="Helical" evidence="1">
    <location>
        <begin position="184"/>
        <end position="207"/>
    </location>
</feature>
<keyword evidence="1" id="KW-0812">Transmembrane</keyword>
<dbReference type="AlphaFoldDB" id="A6TQ68"/>
<dbReference type="STRING" id="293826.Amet_2177"/>
<keyword evidence="1" id="KW-0472">Membrane</keyword>
<feature type="transmembrane region" description="Helical" evidence="1">
    <location>
        <begin position="34"/>
        <end position="50"/>
    </location>
</feature>
<name>A6TQ68_ALKMQ</name>
<evidence type="ECO:0000313" key="2">
    <source>
        <dbReference type="EMBL" id="ABR48336.1"/>
    </source>
</evidence>
<dbReference type="EMBL" id="CP000724">
    <property type="protein sequence ID" value="ABR48336.1"/>
    <property type="molecule type" value="Genomic_DNA"/>
</dbReference>
<feature type="transmembrane region" description="Helical" evidence="1">
    <location>
        <begin position="62"/>
        <end position="81"/>
    </location>
</feature>
<protein>
    <submittedName>
        <fullName evidence="2">Uncharacterized protein</fullName>
    </submittedName>
</protein>
<organism evidence="2 3">
    <name type="scientific">Alkaliphilus metalliredigens (strain QYMF)</name>
    <dbReference type="NCBI Taxonomy" id="293826"/>
    <lineage>
        <taxon>Bacteria</taxon>
        <taxon>Bacillati</taxon>
        <taxon>Bacillota</taxon>
        <taxon>Clostridia</taxon>
        <taxon>Peptostreptococcales</taxon>
        <taxon>Natronincolaceae</taxon>
        <taxon>Alkaliphilus</taxon>
    </lineage>
</organism>
<keyword evidence="1" id="KW-1133">Transmembrane helix</keyword>